<evidence type="ECO:0000313" key="2">
    <source>
        <dbReference type="Proteomes" id="UP001478862"/>
    </source>
</evidence>
<organism evidence="1 2">
    <name type="scientific">Lysinibacillus zambalensis</name>
    <dbReference type="NCBI Taxonomy" id="3160866"/>
    <lineage>
        <taxon>Bacteria</taxon>
        <taxon>Bacillati</taxon>
        <taxon>Bacillota</taxon>
        <taxon>Bacilli</taxon>
        <taxon>Bacillales</taxon>
        <taxon>Bacillaceae</taxon>
        <taxon>Lysinibacillus</taxon>
    </lineage>
</organism>
<name>A0ABV1MVD1_9BACI</name>
<evidence type="ECO:0000313" key="1">
    <source>
        <dbReference type="EMBL" id="MEQ6356471.1"/>
    </source>
</evidence>
<reference evidence="1 2" key="1">
    <citation type="submission" date="2024-06" db="EMBL/GenBank/DDBJ databases">
        <title>Lysinibacillus zambalefons sp. nov., a Novel Firmicute Isolated from the Poon Bato Zambales Hyperalkaline Spring.</title>
        <authorList>
            <person name="Aja J.A."/>
            <person name="Lazaro J.E.H."/>
            <person name="Llorin L.D."/>
            <person name="Lim K.R."/>
            <person name="Teodosio J."/>
            <person name="Dalisay D.S."/>
        </authorList>
    </citation>
    <scope>NUCLEOTIDE SEQUENCE [LARGE SCALE GENOMIC DNA]</scope>
    <source>
        <strain evidence="1 2">M3</strain>
    </source>
</reference>
<accession>A0ABV1MVD1</accession>
<comment type="caution">
    <text evidence="1">The sequence shown here is derived from an EMBL/GenBank/DDBJ whole genome shotgun (WGS) entry which is preliminary data.</text>
</comment>
<proteinExistence type="predicted"/>
<keyword evidence="2" id="KW-1185">Reference proteome</keyword>
<protein>
    <submittedName>
        <fullName evidence="1">Uncharacterized protein</fullName>
    </submittedName>
</protein>
<dbReference type="RefSeq" id="WP_349660919.1">
    <property type="nucleotide sequence ID" value="NZ_JBEGDG010000015.1"/>
</dbReference>
<gene>
    <name evidence="1" type="ORF">ABNX05_17745</name>
</gene>
<dbReference type="Proteomes" id="UP001478862">
    <property type="component" value="Unassembled WGS sequence"/>
</dbReference>
<dbReference type="EMBL" id="JBEGDG010000015">
    <property type="protein sequence ID" value="MEQ6356471.1"/>
    <property type="molecule type" value="Genomic_DNA"/>
</dbReference>
<sequence length="55" mass="6025">MAVVNGFILFKAVFSVITILQIEIKSSATALLDSLLVTQMSASTRSTECHQRKLL</sequence>